<dbReference type="RefSeq" id="WP_102578484.1">
    <property type="nucleotide sequence ID" value="NZ_MCYL01000010.1"/>
</dbReference>
<evidence type="ECO:0000313" key="1">
    <source>
        <dbReference type="EMBL" id="PML57780.1"/>
    </source>
</evidence>
<dbReference type="Proteomes" id="UP000235746">
    <property type="component" value="Unassembled WGS sequence"/>
</dbReference>
<proteinExistence type="predicted"/>
<accession>A0A2N7IJ45</accession>
<gene>
    <name evidence="1" type="ORF">BCT74_17935</name>
</gene>
<protein>
    <submittedName>
        <fullName evidence="1">Uncharacterized protein</fullName>
    </submittedName>
</protein>
<comment type="caution">
    <text evidence="1">The sequence shown here is derived from an EMBL/GenBank/DDBJ whole genome shotgun (WGS) entry which is preliminary data.</text>
</comment>
<dbReference type="EMBL" id="MCYL01000010">
    <property type="protein sequence ID" value="PML57780.1"/>
    <property type="molecule type" value="Genomic_DNA"/>
</dbReference>
<reference evidence="2" key="1">
    <citation type="submission" date="2016-07" db="EMBL/GenBank/DDBJ databases">
        <title>Nontailed viruses are major unrecognized killers of bacteria in the ocean.</title>
        <authorList>
            <person name="Kauffman K."/>
            <person name="Hussain F."/>
            <person name="Yang J."/>
            <person name="Arevalo P."/>
            <person name="Brown J."/>
            <person name="Cutler M."/>
            <person name="Kelly L."/>
            <person name="Polz M.F."/>
        </authorList>
    </citation>
    <scope>NUCLEOTIDE SEQUENCE [LARGE SCALE GENOMIC DNA]</scope>
    <source>
        <strain evidence="2">10N.261.51.B8</strain>
    </source>
</reference>
<dbReference type="AlphaFoldDB" id="A0A2N7IJ45"/>
<organism evidence="1 2">
    <name type="scientific">Vibrio lentus</name>
    <dbReference type="NCBI Taxonomy" id="136468"/>
    <lineage>
        <taxon>Bacteria</taxon>
        <taxon>Pseudomonadati</taxon>
        <taxon>Pseudomonadota</taxon>
        <taxon>Gammaproteobacteria</taxon>
        <taxon>Vibrionales</taxon>
        <taxon>Vibrionaceae</taxon>
        <taxon>Vibrio</taxon>
    </lineage>
</organism>
<sequence length="255" mass="29600">MPIPNLLFSSFTRSFSKRDLIESIKEKVDYFSCEIDEYDFISEIDISVSSEILDDIIDIYQSRESNELVSKVVDFICYLQDFDSYNLIYGKMTDLISEVEESMSFSQIKENLDDILDFEFKDLPKDVLLDIANKIISIIEDNYSSSKEEIVEHNQHDILNEISANIGNYELWQYSDNDGNISEDAIIEAIYNKDISLESQVFAMRKEIGNIAFSILEVAMEELITEYQDRLDISLVFLAEKINKESAIFERIELN</sequence>
<evidence type="ECO:0000313" key="2">
    <source>
        <dbReference type="Proteomes" id="UP000235746"/>
    </source>
</evidence>
<name>A0A2N7IJ45_9VIBR</name>